<dbReference type="InterPro" id="IPR022764">
    <property type="entry name" value="Peptidase_S54_rhomboid_dom"/>
</dbReference>
<evidence type="ECO:0000256" key="4">
    <source>
        <dbReference type="ARBA" id="ARBA00022670"/>
    </source>
</evidence>
<dbReference type="GO" id="GO:0004252">
    <property type="term" value="F:serine-type endopeptidase activity"/>
    <property type="evidence" value="ECO:0007669"/>
    <property type="project" value="InterPro"/>
</dbReference>
<accession>A0AAU9IYB7</accession>
<evidence type="ECO:0000256" key="6">
    <source>
        <dbReference type="ARBA" id="ARBA00022801"/>
    </source>
</evidence>
<comment type="catalytic activity">
    <reaction evidence="1 10">
        <text>Cleaves type-1 transmembrane domains using a catalytic dyad composed of serine and histidine that are contributed by different transmembrane domains.</text>
        <dbReference type="EC" id="3.4.21.105"/>
    </reaction>
</comment>
<evidence type="ECO:0000313" key="13">
    <source>
        <dbReference type="Proteomes" id="UP001162131"/>
    </source>
</evidence>
<comment type="subcellular location">
    <subcellularLocation>
        <location evidence="2 10">Membrane</location>
        <topology evidence="2 10">Multi-pass membrane protein</topology>
    </subcellularLocation>
</comment>
<evidence type="ECO:0000256" key="7">
    <source>
        <dbReference type="ARBA" id="ARBA00022825"/>
    </source>
</evidence>
<sequence length="267" mass="30199">MSNIRHFEFDRPIQNQQPAFNIEKIFPDFSIKSFTFIITVSQIAIYLVTLGFSLSAEPTICTLYAFGAKYTPSIVLKGQVWRLVLPILLHANTLHILFNAFFQLRIGFAVEKYYQTYKFILIYIISGIGGNIFSAYWDSQNVSVGASTSLFGVFANFGCYYAYNWHKFGPGRDFNLLVYAIIVAISFGSAYDTPNIDIAGHIGGFISGSLLGFALIPREESERRWCYIIYGSFIGVIIYFTVLALMVFNMEFPICEQYICDPCSGTK</sequence>
<comment type="similarity">
    <text evidence="3 10">Belongs to the peptidase S54 family.</text>
</comment>
<dbReference type="EMBL" id="CAJZBQ010000021">
    <property type="protein sequence ID" value="CAG9318633.1"/>
    <property type="molecule type" value="Genomic_DNA"/>
</dbReference>
<dbReference type="SUPFAM" id="SSF144091">
    <property type="entry name" value="Rhomboid-like"/>
    <property type="match status" value="1"/>
</dbReference>
<feature type="transmembrane region" description="Helical" evidence="10">
    <location>
        <begin position="174"/>
        <end position="192"/>
    </location>
</feature>
<evidence type="ECO:0000256" key="2">
    <source>
        <dbReference type="ARBA" id="ARBA00004141"/>
    </source>
</evidence>
<evidence type="ECO:0000259" key="11">
    <source>
        <dbReference type="Pfam" id="PF01694"/>
    </source>
</evidence>
<keyword evidence="13" id="KW-1185">Reference proteome</keyword>
<dbReference type="GO" id="GO:0016020">
    <property type="term" value="C:membrane"/>
    <property type="evidence" value="ECO:0007669"/>
    <property type="project" value="UniProtKB-SubCell"/>
</dbReference>
<keyword evidence="7 10" id="KW-0720">Serine protease</keyword>
<feature type="transmembrane region" description="Helical" evidence="10">
    <location>
        <begin position="198"/>
        <end position="216"/>
    </location>
</feature>
<keyword evidence="4 10" id="KW-0645">Protease</keyword>
<dbReference type="Pfam" id="PF01694">
    <property type="entry name" value="Rhomboid"/>
    <property type="match status" value="1"/>
</dbReference>
<feature type="transmembrane region" description="Helical" evidence="10">
    <location>
        <begin position="116"/>
        <end position="137"/>
    </location>
</feature>
<keyword evidence="5 10" id="KW-0812">Transmembrane</keyword>
<keyword evidence="9 10" id="KW-0472">Membrane</keyword>
<keyword evidence="8 10" id="KW-1133">Transmembrane helix</keyword>
<proteinExistence type="inferred from homology"/>
<evidence type="ECO:0000256" key="3">
    <source>
        <dbReference type="ARBA" id="ARBA00009045"/>
    </source>
</evidence>
<feature type="domain" description="Peptidase S54 rhomboid" evidence="11">
    <location>
        <begin position="77"/>
        <end position="217"/>
    </location>
</feature>
<dbReference type="PANTHER" id="PTHR22936">
    <property type="entry name" value="RHOMBOID-RELATED"/>
    <property type="match status" value="1"/>
</dbReference>
<dbReference type="PANTHER" id="PTHR22936:SF69">
    <property type="entry name" value="RHOMBOID-LIKE PROTEIN"/>
    <property type="match status" value="1"/>
</dbReference>
<dbReference type="Proteomes" id="UP001162131">
    <property type="component" value="Unassembled WGS sequence"/>
</dbReference>
<feature type="transmembrane region" description="Helical" evidence="10">
    <location>
        <begin position="143"/>
        <end position="162"/>
    </location>
</feature>
<dbReference type="AlphaFoldDB" id="A0AAU9IYB7"/>
<feature type="transmembrane region" description="Helical" evidence="10">
    <location>
        <begin position="34"/>
        <end position="54"/>
    </location>
</feature>
<dbReference type="InterPro" id="IPR002610">
    <property type="entry name" value="Peptidase_S54_rhomboid-like"/>
</dbReference>
<reference evidence="12" key="1">
    <citation type="submission" date="2021-09" db="EMBL/GenBank/DDBJ databases">
        <authorList>
            <consortium name="AG Swart"/>
            <person name="Singh M."/>
            <person name="Singh A."/>
            <person name="Seah K."/>
            <person name="Emmerich C."/>
        </authorList>
    </citation>
    <scope>NUCLEOTIDE SEQUENCE</scope>
    <source>
        <strain evidence="12">ATCC30299</strain>
    </source>
</reference>
<dbReference type="EC" id="3.4.21.105" evidence="10"/>
<name>A0AAU9IYB7_9CILI</name>
<comment type="caution">
    <text evidence="12">The sequence shown here is derived from an EMBL/GenBank/DDBJ whole genome shotgun (WGS) entry which is preliminary data.</text>
</comment>
<feature type="transmembrane region" description="Helical" evidence="10">
    <location>
        <begin position="228"/>
        <end position="248"/>
    </location>
</feature>
<evidence type="ECO:0000256" key="5">
    <source>
        <dbReference type="ARBA" id="ARBA00022692"/>
    </source>
</evidence>
<evidence type="ECO:0000313" key="12">
    <source>
        <dbReference type="EMBL" id="CAG9318633.1"/>
    </source>
</evidence>
<comment type="function">
    <text evidence="10">Serine protease involved in intramembrane proteolysis.</text>
</comment>
<protein>
    <recommendedName>
        <fullName evidence="10">Rhomboid-like protease</fullName>
        <ecNumber evidence="10">3.4.21.105</ecNumber>
    </recommendedName>
</protein>
<evidence type="ECO:0000256" key="8">
    <source>
        <dbReference type="ARBA" id="ARBA00022989"/>
    </source>
</evidence>
<feature type="transmembrane region" description="Helical" evidence="10">
    <location>
        <begin position="83"/>
        <end position="104"/>
    </location>
</feature>
<dbReference type="Gene3D" id="1.20.1540.10">
    <property type="entry name" value="Rhomboid-like"/>
    <property type="match status" value="1"/>
</dbReference>
<keyword evidence="6 10" id="KW-0378">Hydrolase</keyword>
<dbReference type="InterPro" id="IPR035952">
    <property type="entry name" value="Rhomboid-like_sf"/>
</dbReference>
<evidence type="ECO:0000256" key="9">
    <source>
        <dbReference type="ARBA" id="ARBA00023136"/>
    </source>
</evidence>
<organism evidence="12 13">
    <name type="scientific">Blepharisma stoltei</name>
    <dbReference type="NCBI Taxonomy" id="1481888"/>
    <lineage>
        <taxon>Eukaryota</taxon>
        <taxon>Sar</taxon>
        <taxon>Alveolata</taxon>
        <taxon>Ciliophora</taxon>
        <taxon>Postciliodesmatophora</taxon>
        <taxon>Heterotrichea</taxon>
        <taxon>Heterotrichida</taxon>
        <taxon>Blepharismidae</taxon>
        <taxon>Blepharisma</taxon>
    </lineage>
</organism>
<gene>
    <name evidence="12" type="ORF">BSTOLATCC_MIC22005</name>
</gene>
<evidence type="ECO:0000256" key="1">
    <source>
        <dbReference type="ARBA" id="ARBA00000156"/>
    </source>
</evidence>
<evidence type="ECO:0000256" key="10">
    <source>
        <dbReference type="RuleBase" id="RU362115"/>
    </source>
</evidence>
<dbReference type="GO" id="GO:0006508">
    <property type="term" value="P:proteolysis"/>
    <property type="evidence" value="ECO:0007669"/>
    <property type="project" value="UniProtKB-KW"/>
</dbReference>